<keyword evidence="3" id="KW-1185">Reference proteome</keyword>
<dbReference type="OrthoDB" id="3034895at2"/>
<dbReference type="EMBL" id="FMZC01000005">
    <property type="protein sequence ID" value="SDD22174.1"/>
    <property type="molecule type" value="Genomic_DNA"/>
</dbReference>
<protein>
    <recommendedName>
        <fullName evidence="1">Tlde1 domain-containing protein</fullName>
    </recommendedName>
</protein>
<name>A0A1G6SZV4_9BURK</name>
<sequence>MSDPYALERSRPHAPGCLQSKIALQFDGKVLRATGTQSVLALPAVSGKPKNGHFDYSTEWQKTRNAGPIPEGDYWIQPSEMWANNWLKNLYRSPRVAWGNFRLTIHPYPGTETHGRGGFFIHGGANPGSAGCIDLTVHIDKFVEKLKSELGGLPECYIPLTVRYPPG</sequence>
<dbReference type="AlphaFoldDB" id="A0A1G6SZV4"/>
<evidence type="ECO:0000313" key="3">
    <source>
        <dbReference type="Proteomes" id="UP000198781"/>
    </source>
</evidence>
<dbReference type="STRING" id="187868.SAMN05192589_10515"/>
<dbReference type="Pfam" id="PF10908">
    <property type="entry name" value="Tlde1_dom"/>
    <property type="match status" value="1"/>
</dbReference>
<dbReference type="RefSeq" id="WP_092743137.1">
    <property type="nucleotide sequence ID" value="NZ_FMZC01000005.1"/>
</dbReference>
<dbReference type="Proteomes" id="UP000198781">
    <property type="component" value="Unassembled WGS sequence"/>
</dbReference>
<organism evidence="2 3">
    <name type="scientific">Paracidovorax valerianellae</name>
    <dbReference type="NCBI Taxonomy" id="187868"/>
    <lineage>
        <taxon>Bacteria</taxon>
        <taxon>Pseudomonadati</taxon>
        <taxon>Pseudomonadota</taxon>
        <taxon>Betaproteobacteria</taxon>
        <taxon>Burkholderiales</taxon>
        <taxon>Comamonadaceae</taxon>
        <taxon>Paracidovorax</taxon>
    </lineage>
</organism>
<proteinExistence type="predicted"/>
<feature type="domain" description="Tlde1" evidence="1">
    <location>
        <begin position="58"/>
        <end position="138"/>
    </location>
</feature>
<gene>
    <name evidence="2" type="ORF">SAMN05192589_10515</name>
</gene>
<evidence type="ECO:0000259" key="1">
    <source>
        <dbReference type="Pfam" id="PF10908"/>
    </source>
</evidence>
<evidence type="ECO:0000313" key="2">
    <source>
        <dbReference type="EMBL" id="SDD22174.1"/>
    </source>
</evidence>
<dbReference type="InterPro" id="IPR021225">
    <property type="entry name" value="Tlde1_dom"/>
</dbReference>
<accession>A0A1G6SZV4</accession>
<reference evidence="2 3" key="1">
    <citation type="submission" date="2016-10" db="EMBL/GenBank/DDBJ databases">
        <authorList>
            <person name="de Groot N.N."/>
        </authorList>
    </citation>
    <scope>NUCLEOTIDE SEQUENCE [LARGE SCALE GENOMIC DNA]</scope>
    <source>
        <strain evidence="2 3">DSM 16619</strain>
    </source>
</reference>